<gene>
    <name evidence="1" type="ORF">SAMN05216587_11183</name>
</gene>
<dbReference type="Proteomes" id="UP000183843">
    <property type="component" value="Unassembled WGS sequence"/>
</dbReference>
<organism evidence="1 2">
    <name type="scientific">Selenomonas ruminantium</name>
    <dbReference type="NCBI Taxonomy" id="971"/>
    <lineage>
        <taxon>Bacteria</taxon>
        <taxon>Bacillati</taxon>
        <taxon>Bacillota</taxon>
        <taxon>Negativicutes</taxon>
        <taxon>Selenomonadales</taxon>
        <taxon>Selenomonadaceae</taxon>
        <taxon>Selenomonas</taxon>
    </lineage>
</organism>
<sequence>MDDNNHALLDELYEVEDLLRSFCKDEDLMAVHPGIRVIANKVSACVCMITEHKDV</sequence>
<reference evidence="1 2" key="1">
    <citation type="submission" date="2016-10" db="EMBL/GenBank/DDBJ databases">
        <authorList>
            <person name="de Groot N.N."/>
        </authorList>
    </citation>
    <scope>NUCLEOTIDE SEQUENCE [LARGE SCALE GENOMIC DNA]</scope>
    <source>
        <strain evidence="1 2">L14</strain>
    </source>
</reference>
<name>A0A1I0YB99_SELRU</name>
<proteinExistence type="predicted"/>
<evidence type="ECO:0000313" key="2">
    <source>
        <dbReference type="Proteomes" id="UP000183843"/>
    </source>
</evidence>
<dbReference type="EMBL" id="FOJX01000011">
    <property type="protein sequence ID" value="SFB10619.1"/>
    <property type="molecule type" value="Genomic_DNA"/>
</dbReference>
<protein>
    <submittedName>
        <fullName evidence="1">Uncharacterized protein</fullName>
    </submittedName>
</protein>
<dbReference type="RefSeq" id="WP_177188253.1">
    <property type="nucleotide sequence ID" value="NZ_FOJX01000011.1"/>
</dbReference>
<dbReference type="AlphaFoldDB" id="A0A1I0YB99"/>
<accession>A0A1I0YB99</accession>
<evidence type="ECO:0000313" key="1">
    <source>
        <dbReference type="EMBL" id="SFB10619.1"/>
    </source>
</evidence>